<keyword evidence="3" id="KW-1185">Reference proteome</keyword>
<evidence type="ECO:0000313" key="2">
    <source>
        <dbReference type="EMBL" id="MBD5778367.1"/>
    </source>
</evidence>
<dbReference type="PANTHER" id="PTHR35446:SF3">
    <property type="entry name" value="CMD DOMAIN-CONTAINING PROTEIN"/>
    <property type="match status" value="1"/>
</dbReference>
<protein>
    <submittedName>
        <fullName evidence="2">Carboxymuconolactone decarboxylase family protein</fullName>
    </submittedName>
</protein>
<organism evidence="2 3">
    <name type="scientific">Pelagicoccus enzymogenes</name>
    <dbReference type="NCBI Taxonomy" id="2773457"/>
    <lineage>
        <taxon>Bacteria</taxon>
        <taxon>Pseudomonadati</taxon>
        <taxon>Verrucomicrobiota</taxon>
        <taxon>Opitutia</taxon>
        <taxon>Puniceicoccales</taxon>
        <taxon>Pelagicoccaceae</taxon>
        <taxon>Pelagicoccus</taxon>
    </lineage>
</organism>
<dbReference type="NCBIfam" id="TIGR00778">
    <property type="entry name" value="ahpD_dom"/>
    <property type="match status" value="1"/>
</dbReference>
<dbReference type="Proteomes" id="UP000622317">
    <property type="component" value="Unassembled WGS sequence"/>
</dbReference>
<evidence type="ECO:0000259" key="1">
    <source>
        <dbReference type="Pfam" id="PF02627"/>
    </source>
</evidence>
<dbReference type="PANTHER" id="PTHR35446">
    <property type="entry name" value="SI:CH211-175M2.5"/>
    <property type="match status" value="1"/>
</dbReference>
<dbReference type="EMBL" id="JACYFG010000004">
    <property type="protein sequence ID" value="MBD5778367.1"/>
    <property type="molecule type" value="Genomic_DNA"/>
</dbReference>
<dbReference type="GO" id="GO:0051920">
    <property type="term" value="F:peroxiredoxin activity"/>
    <property type="evidence" value="ECO:0007669"/>
    <property type="project" value="InterPro"/>
</dbReference>
<dbReference type="Pfam" id="PF02627">
    <property type="entry name" value="CMD"/>
    <property type="match status" value="1"/>
</dbReference>
<accession>A0A927F4N3</accession>
<sequence>MNRIKLIEAENAAPATASLYQAVKSKLGLVPNMVKALGNSSTALEGYLGLSGAVSKGSLRPSTREKIALLLAEENSCEYCLRAHTAISGSLKIPAGEIAEARRGTAYDVKEQTLLTLSKEILETRGAVSDETLQTARRANVSDEEIAEVAANVALNIYTNYFNRLAQTENDFPAVEACSCQNA</sequence>
<name>A0A927F4N3_9BACT</name>
<dbReference type="Gene3D" id="1.20.1290.10">
    <property type="entry name" value="AhpD-like"/>
    <property type="match status" value="1"/>
</dbReference>
<reference evidence="2" key="1">
    <citation type="submission" date="2020-09" db="EMBL/GenBank/DDBJ databases">
        <title>Pelagicoccus enzymogenes sp. nov. with an EPS production, isolated from marine sediment.</title>
        <authorList>
            <person name="Feng X."/>
        </authorList>
    </citation>
    <scope>NUCLEOTIDE SEQUENCE</scope>
    <source>
        <strain evidence="2">NFK12</strain>
    </source>
</reference>
<dbReference type="InterPro" id="IPR003779">
    <property type="entry name" value="CMD-like"/>
</dbReference>
<dbReference type="AlphaFoldDB" id="A0A927F4N3"/>
<feature type="domain" description="Carboxymuconolactone decarboxylase-like" evidence="1">
    <location>
        <begin position="48"/>
        <end position="108"/>
    </location>
</feature>
<dbReference type="InterPro" id="IPR029032">
    <property type="entry name" value="AhpD-like"/>
</dbReference>
<comment type="caution">
    <text evidence="2">The sequence shown here is derived from an EMBL/GenBank/DDBJ whole genome shotgun (WGS) entry which is preliminary data.</text>
</comment>
<dbReference type="SUPFAM" id="SSF69118">
    <property type="entry name" value="AhpD-like"/>
    <property type="match status" value="1"/>
</dbReference>
<gene>
    <name evidence="2" type="ORF">IEN85_02525</name>
</gene>
<evidence type="ECO:0000313" key="3">
    <source>
        <dbReference type="Proteomes" id="UP000622317"/>
    </source>
</evidence>
<dbReference type="RefSeq" id="WP_191615503.1">
    <property type="nucleotide sequence ID" value="NZ_JACYFG010000004.1"/>
</dbReference>
<proteinExistence type="predicted"/>
<dbReference type="InterPro" id="IPR004675">
    <property type="entry name" value="AhpD_core"/>
</dbReference>